<dbReference type="Gene3D" id="2.10.70.20">
    <property type="entry name" value="gspk-gspi-gspj complex like domains"/>
    <property type="match status" value="1"/>
</dbReference>
<organism evidence="8 9">
    <name type="scientific">Oceanospirillum sediminis</name>
    <dbReference type="NCBI Taxonomy" id="2760088"/>
    <lineage>
        <taxon>Bacteria</taxon>
        <taxon>Pseudomonadati</taxon>
        <taxon>Pseudomonadota</taxon>
        <taxon>Gammaproteobacteria</taxon>
        <taxon>Oceanospirillales</taxon>
        <taxon>Oceanospirillaceae</taxon>
        <taxon>Oceanospirillum</taxon>
    </lineage>
</organism>
<keyword evidence="5" id="KW-0812">Transmembrane</keyword>
<dbReference type="GO" id="GO:0005886">
    <property type="term" value="C:plasma membrane"/>
    <property type="evidence" value="ECO:0007669"/>
    <property type="project" value="UniProtKB-SubCell"/>
</dbReference>
<evidence type="ECO:0000313" key="9">
    <source>
        <dbReference type="Proteomes" id="UP000565262"/>
    </source>
</evidence>
<gene>
    <name evidence="8" type="primary">gspJ</name>
    <name evidence="8" type="ORF">H4O21_04410</name>
</gene>
<keyword evidence="7" id="KW-0472">Membrane</keyword>
<dbReference type="PANTHER" id="PTHR39583">
    <property type="entry name" value="TYPE II SECRETION SYSTEM PROTEIN J-RELATED"/>
    <property type="match status" value="1"/>
</dbReference>
<keyword evidence="3" id="KW-0488">Methylation</keyword>
<name>A0A839IMC4_9GAMM</name>
<dbReference type="Proteomes" id="UP000565262">
    <property type="component" value="Unassembled WGS sequence"/>
</dbReference>
<comment type="caution">
    <text evidence="8">The sequence shown here is derived from an EMBL/GenBank/DDBJ whole genome shotgun (WGS) entry which is preliminary data.</text>
</comment>
<dbReference type="GO" id="GO:0015627">
    <property type="term" value="C:type II protein secretion system complex"/>
    <property type="evidence" value="ECO:0007669"/>
    <property type="project" value="InterPro"/>
</dbReference>
<evidence type="ECO:0000256" key="4">
    <source>
        <dbReference type="ARBA" id="ARBA00022519"/>
    </source>
</evidence>
<reference evidence="8 9" key="1">
    <citation type="submission" date="2020-08" db="EMBL/GenBank/DDBJ databases">
        <title>Oceanospirillum sp. nov. isolated from marine sediment.</title>
        <authorList>
            <person name="Ji X."/>
        </authorList>
    </citation>
    <scope>NUCLEOTIDE SEQUENCE [LARGE SCALE GENOMIC DNA]</scope>
    <source>
        <strain evidence="8 9">D5</strain>
    </source>
</reference>
<dbReference type="NCBIfam" id="TIGR01711">
    <property type="entry name" value="gspJ"/>
    <property type="match status" value="1"/>
</dbReference>
<keyword evidence="4" id="KW-0997">Cell inner membrane</keyword>
<dbReference type="InterPro" id="IPR045584">
    <property type="entry name" value="Pilin-like"/>
</dbReference>
<keyword evidence="2" id="KW-1003">Cell membrane</keyword>
<evidence type="ECO:0000256" key="2">
    <source>
        <dbReference type="ARBA" id="ARBA00022475"/>
    </source>
</evidence>
<accession>A0A839IMC4</accession>
<dbReference type="PANTHER" id="PTHR39583:SF2">
    <property type="entry name" value="TYPE II SECRETION SYSTEM PROTEIN J"/>
    <property type="match status" value="1"/>
</dbReference>
<dbReference type="EMBL" id="JACJFM010000004">
    <property type="protein sequence ID" value="MBB1485854.1"/>
    <property type="molecule type" value="Genomic_DNA"/>
</dbReference>
<evidence type="ECO:0000256" key="6">
    <source>
        <dbReference type="ARBA" id="ARBA00022989"/>
    </source>
</evidence>
<evidence type="ECO:0000256" key="7">
    <source>
        <dbReference type="ARBA" id="ARBA00023136"/>
    </source>
</evidence>
<dbReference type="InterPro" id="IPR010055">
    <property type="entry name" value="T2SS_protein-GspJ"/>
</dbReference>
<keyword evidence="6" id="KW-1133">Transmembrane helix</keyword>
<dbReference type="AlphaFoldDB" id="A0A839IMC4"/>
<dbReference type="Pfam" id="PF11612">
    <property type="entry name" value="T2SSJ"/>
    <property type="match status" value="1"/>
</dbReference>
<evidence type="ECO:0000256" key="3">
    <source>
        <dbReference type="ARBA" id="ARBA00022481"/>
    </source>
</evidence>
<evidence type="ECO:0000256" key="1">
    <source>
        <dbReference type="ARBA" id="ARBA00004377"/>
    </source>
</evidence>
<protein>
    <submittedName>
        <fullName evidence="8">Type II secretion system minor pseudopilin GspJ</fullName>
    </submittedName>
</protein>
<keyword evidence="9" id="KW-1185">Reference proteome</keyword>
<evidence type="ECO:0000256" key="5">
    <source>
        <dbReference type="ARBA" id="ARBA00022692"/>
    </source>
</evidence>
<dbReference type="SUPFAM" id="SSF54523">
    <property type="entry name" value="Pili subunits"/>
    <property type="match status" value="1"/>
</dbReference>
<dbReference type="InterPro" id="IPR051621">
    <property type="entry name" value="T2SS_protein_J"/>
</dbReference>
<comment type="subcellular location">
    <subcellularLocation>
        <location evidence="1">Cell inner membrane</location>
        <topology evidence="1">Single-pass membrane protein</topology>
    </subcellularLocation>
</comment>
<evidence type="ECO:0000313" key="8">
    <source>
        <dbReference type="EMBL" id="MBB1485854.1"/>
    </source>
</evidence>
<sequence length="193" mass="21852">MELLIAVAIFALIGVAGYRMLNSVVSAFQKTSVHADEFSQLQQTVALIDQDLKHIVARKIKDELGGDLPAVAAAYRGGLPFEFTRNGRWRFPDEIQSELTRIGYQVEDGKLQRLIWPVLDRAQDTRPQVQTLLENVSGLQIRLLGKEDEWSDSWPMENNQGQTDMLQLPKAIDLSFQTRNYGQIQRLITLDGL</sequence>
<dbReference type="Gene3D" id="3.10.610.10">
    <property type="entry name" value="GSPII I/J protein-like"/>
    <property type="match status" value="1"/>
</dbReference>
<proteinExistence type="predicted"/>
<dbReference type="GO" id="GO:0015628">
    <property type="term" value="P:protein secretion by the type II secretion system"/>
    <property type="evidence" value="ECO:0007669"/>
    <property type="project" value="InterPro"/>
</dbReference>